<proteinExistence type="predicted"/>
<protein>
    <submittedName>
        <fullName evidence="1">Uncharacterized protein</fullName>
    </submittedName>
</protein>
<sequence length="149" mass="16597">MEAEIGQVSTLWQQNLAMSWMLRVTGMWHTEVSVLLVDPKKSLPRTMTSRAGTLCPPTSKHHRHHHGLSMLGSQGSAPRQIAAALSRPDPIATGKFLEPLLVFPVQVYLSSSIPLQLVTASSEQLQRSDRPHTFPPPSMVPRRWARYAV</sequence>
<gene>
    <name evidence="1" type="ORF">ASPFODRAFT_38777</name>
</gene>
<dbReference type="VEuPathDB" id="FungiDB:ASPFODRAFT_38777"/>
<dbReference type="EMBL" id="KV878236">
    <property type="protein sequence ID" value="OJZ91655.1"/>
    <property type="molecule type" value="Genomic_DNA"/>
</dbReference>
<dbReference type="Proteomes" id="UP000184063">
    <property type="component" value="Unassembled WGS sequence"/>
</dbReference>
<evidence type="ECO:0000313" key="2">
    <source>
        <dbReference type="Proteomes" id="UP000184063"/>
    </source>
</evidence>
<dbReference type="AlphaFoldDB" id="A0A1M3TY45"/>
<name>A0A1M3TY45_ASPLC</name>
<reference evidence="2" key="1">
    <citation type="journal article" date="2017" name="Genome Biol.">
        <title>Comparative genomics reveals high biological diversity and specific adaptations in the industrially and medically important fungal genus Aspergillus.</title>
        <authorList>
            <person name="de Vries R.P."/>
            <person name="Riley R."/>
            <person name="Wiebenga A."/>
            <person name="Aguilar-Osorio G."/>
            <person name="Amillis S."/>
            <person name="Uchima C.A."/>
            <person name="Anderluh G."/>
            <person name="Asadollahi M."/>
            <person name="Askin M."/>
            <person name="Barry K."/>
            <person name="Battaglia E."/>
            <person name="Bayram O."/>
            <person name="Benocci T."/>
            <person name="Braus-Stromeyer S.A."/>
            <person name="Caldana C."/>
            <person name="Canovas D."/>
            <person name="Cerqueira G.C."/>
            <person name="Chen F."/>
            <person name="Chen W."/>
            <person name="Choi C."/>
            <person name="Clum A."/>
            <person name="Dos Santos R.A."/>
            <person name="Damasio A.R."/>
            <person name="Diallinas G."/>
            <person name="Emri T."/>
            <person name="Fekete E."/>
            <person name="Flipphi M."/>
            <person name="Freyberg S."/>
            <person name="Gallo A."/>
            <person name="Gournas C."/>
            <person name="Habgood R."/>
            <person name="Hainaut M."/>
            <person name="Harispe M.L."/>
            <person name="Henrissat B."/>
            <person name="Hilden K.S."/>
            <person name="Hope R."/>
            <person name="Hossain A."/>
            <person name="Karabika E."/>
            <person name="Karaffa L."/>
            <person name="Karanyi Z."/>
            <person name="Krasevec N."/>
            <person name="Kuo A."/>
            <person name="Kusch H."/>
            <person name="LaButti K."/>
            <person name="Lagendijk E.L."/>
            <person name="Lapidus A."/>
            <person name="Levasseur A."/>
            <person name="Lindquist E."/>
            <person name="Lipzen A."/>
            <person name="Logrieco A.F."/>
            <person name="MacCabe A."/>
            <person name="Maekelae M.R."/>
            <person name="Malavazi I."/>
            <person name="Melin P."/>
            <person name="Meyer V."/>
            <person name="Mielnichuk N."/>
            <person name="Miskei M."/>
            <person name="Molnar A.P."/>
            <person name="Mule G."/>
            <person name="Ngan C.Y."/>
            <person name="Orejas M."/>
            <person name="Orosz E."/>
            <person name="Ouedraogo J.P."/>
            <person name="Overkamp K.M."/>
            <person name="Park H.-S."/>
            <person name="Perrone G."/>
            <person name="Piumi F."/>
            <person name="Punt P.J."/>
            <person name="Ram A.F."/>
            <person name="Ramon A."/>
            <person name="Rauscher S."/>
            <person name="Record E."/>
            <person name="Riano-Pachon D.M."/>
            <person name="Robert V."/>
            <person name="Roehrig J."/>
            <person name="Ruller R."/>
            <person name="Salamov A."/>
            <person name="Salih N.S."/>
            <person name="Samson R.A."/>
            <person name="Sandor E."/>
            <person name="Sanguinetti M."/>
            <person name="Schuetze T."/>
            <person name="Sepcic K."/>
            <person name="Shelest E."/>
            <person name="Sherlock G."/>
            <person name="Sophianopoulou V."/>
            <person name="Squina F.M."/>
            <person name="Sun H."/>
            <person name="Susca A."/>
            <person name="Todd R.B."/>
            <person name="Tsang A."/>
            <person name="Unkles S.E."/>
            <person name="van de Wiele N."/>
            <person name="van Rossen-Uffink D."/>
            <person name="Oliveira J.V."/>
            <person name="Vesth T.C."/>
            <person name="Visser J."/>
            <person name="Yu J.-H."/>
            <person name="Zhou M."/>
            <person name="Andersen M.R."/>
            <person name="Archer D.B."/>
            <person name="Baker S.E."/>
            <person name="Benoit I."/>
            <person name="Brakhage A.A."/>
            <person name="Braus G.H."/>
            <person name="Fischer R."/>
            <person name="Frisvad J.C."/>
            <person name="Goldman G.H."/>
            <person name="Houbraken J."/>
            <person name="Oakley B."/>
            <person name="Pocsi I."/>
            <person name="Scazzocchio C."/>
            <person name="Seiboth B."/>
            <person name="vanKuyk P.A."/>
            <person name="Wortman J."/>
            <person name="Dyer P.S."/>
            <person name="Grigoriev I.V."/>
        </authorList>
    </citation>
    <scope>NUCLEOTIDE SEQUENCE [LARGE SCALE GENOMIC DNA]</scope>
    <source>
        <strain evidence="2">CBS 106.47</strain>
    </source>
</reference>
<accession>A0A1M3TY45</accession>
<organism evidence="1 2">
    <name type="scientific">Aspergillus luchuensis (strain CBS 106.47)</name>
    <dbReference type="NCBI Taxonomy" id="1137211"/>
    <lineage>
        <taxon>Eukaryota</taxon>
        <taxon>Fungi</taxon>
        <taxon>Dikarya</taxon>
        <taxon>Ascomycota</taxon>
        <taxon>Pezizomycotina</taxon>
        <taxon>Eurotiomycetes</taxon>
        <taxon>Eurotiomycetidae</taxon>
        <taxon>Eurotiales</taxon>
        <taxon>Aspergillaceae</taxon>
        <taxon>Aspergillus</taxon>
        <taxon>Aspergillus subgen. Circumdati</taxon>
    </lineage>
</organism>
<evidence type="ECO:0000313" key="1">
    <source>
        <dbReference type="EMBL" id="OJZ91655.1"/>
    </source>
</evidence>